<feature type="transmembrane region" description="Helical" evidence="6">
    <location>
        <begin position="272"/>
        <end position="295"/>
    </location>
</feature>
<gene>
    <name evidence="7" type="ORF">BJG266_LOCUS26805</name>
    <name evidence="8" type="ORF">QVE165_LOCUS43668</name>
</gene>
<accession>A0A815TPM3</accession>
<evidence type="ECO:0000256" key="3">
    <source>
        <dbReference type="ARBA" id="ARBA00022989"/>
    </source>
</evidence>
<dbReference type="Gene3D" id="1.20.140.150">
    <property type="match status" value="1"/>
</dbReference>
<dbReference type="EMBL" id="CAJNOM010000566">
    <property type="protein sequence ID" value="CAF1503655.1"/>
    <property type="molecule type" value="Genomic_DNA"/>
</dbReference>
<dbReference type="Proteomes" id="UP000663832">
    <property type="component" value="Unassembled WGS sequence"/>
</dbReference>
<evidence type="ECO:0000256" key="5">
    <source>
        <dbReference type="SAM" id="MobiDB-lite"/>
    </source>
</evidence>
<evidence type="ECO:0000313" key="9">
    <source>
        <dbReference type="Proteomes" id="UP000663832"/>
    </source>
</evidence>
<dbReference type="GO" id="GO:0016020">
    <property type="term" value="C:membrane"/>
    <property type="evidence" value="ECO:0007669"/>
    <property type="project" value="UniProtKB-SubCell"/>
</dbReference>
<evidence type="ECO:0000313" key="8">
    <source>
        <dbReference type="EMBL" id="CAF1503655.1"/>
    </source>
</evidence>
<keyword evidence="4 6" id="KW-0472">Membrane</keyword>
<evidence type="ECO:0000313" key="7">
    <source>
        <dbReference type="EMBL" id="CAF1199308.1"/>
    </source>
</evidence>
<feature type="transmembrane region" description="Helical" evidence="6">
    <location>
        <begin position="329"/>
        <end position="352"/>
    </location>
</feature>
<dbReference type="Proteomes" id="UP000663877">
    <property type="component" value="Unassembled WGS sequence"/>
</dbReference>
<reference evidence="8" key="1">
    <citation type="submission" date="2021-02" db="EMBL/GenBank/DDBJ databases">
        <authorList>
            <person name="Nowell W R."/>
        </authorList>
    </citation>
    <scope>NUCLEOTIDE SEQUENCE</scope>
</reference>
<dbReference type="AlphaFoldDB" id="A0A815TPM3"/>
<dbReference type="OrthoDB" id="6140671at2759"/>
<keyword evidence="3 6" id="KW-1133">Transmembrane helix</keyword>
<feature type="region of interest" description="Disordered" evidence="5">
    <location>
        <begin position="147"/>
        <end position="166"/>
    </location>
</feature>
<organism evidence="8 9">
    <name type="scientific">Adineta steineri</name>
    <dbReference type="NCBI Taxonomy" id="433720"/>
    <lineage>
        <taxon>Eukaryota</taxon>
        <taxon>Metazoa</taxon>
        <taxon>Spiralia</taxon>
        <taxon>Gnathifera</taxon>
        <taxon>Rotifera</taxon>
        <taxon>Eurotatoria</taxon>
        <taxon>Bdelloidea</taxon>
        <taxon>Adinetida</taxon>
        <taxon>Adinetidae</taxon>
        <taxon>Adineta</taxon>
    </lineage>
</organism>
<evidence type="ECO:0000256" key="2">
    <source>
        <dbReference type="ARBA" id="ARBA00022692"/>
    </source>
</evidence>
<sequence>MRVSSIGKGLRHSPSPRSRFCEHILNDNDKSFTCRQRIYVTCPHCQRSLCLHHINEHQLLIRSLFDSLVNRLNEYRYELTVKLSIPSHTQTLVNNCLDEFKHDIIPYVQRTCCENDVKQEDIDRVEIFINKMFTLIQQIQFYWDNNNNKKDRKRSNSSDDTDNSPSTKRFQLDIVNMVLSFIVCIIWQILSFTAFVLNLTANSSDRWWVNAKEGGEKTFIRAGLWQVCFNMYRHRFDYYGKIYHGCWWLFSPEIRLLRPWILNNWLRWVQTLSTLSLITSFFAAIATLLILHNYIRFKCPKRRLLDNGKFECVKRNLSDHDEFKLSKQILTVAVLHALAGILMLATVILFGIKGKRRDWMMNWQFNWFGWSFQLAIIACILHLLTAFMACYQGLNKYLYYTYDYARVHQEIEDRSTLKHASVSKRTVTKRGGETQLPQNL</sequence>
<comment type="caution">
    <text evidence="8">The sequence shown here is derived from an EMBL/GenBank/DDBJ whole genome shotgun (WGS) entry which is preliminary data.</text>
</comment>
<dbReference type="InterPro" id="IPR004031">
    <property type="entry name" value="PMP22/EMP/MP20/Claudin"/>
</dbReference>
<feature type="transmembrane region" description="Helical" evidence="6">
    <location>
        <begin position="174"/>
        <end position="197"/>
    </location>
</feature>
<keyword evidence="2 6" id="KW-0812">Transmembrane</keyword>
<dbReference type="EMBL" id="CAJNOI010000232">
    <property type="protein sequence ID" value="CAF1199308.1"/>
    <property type="molecule type" value="Genomic_DNA"/>
</dbReference>
<evidence type="ECO:0000256" key="4">
    <source>
        <dbReference type="ARBA" id="ARBA00023136"/>
    </source>
</evidence>
<proteinExistence type="predicted"/>
<comment type="subcellular location">
    <subcellularLocation>
        <location evidence="1">Membrane</location>
        <topology evidence="1">Multi-pass membrane protein</topology>
    </subcellularLocation>
</comment>
<dbReference type="Pfam" id="PF13903">
    <property type="entry name" value="Claudin_2"/>
    <property type="match status" value="1"/>
</dbReference>
<dbReference type="PANTHER" id="PTHR21284">
    <property type="entry name" value="EG:80H7.2 PROTEIN"/>
    <property type="match status" value="1"/>
</dbReference>
<protein>
    <submittedName>
        <fullName evidence="8">Uncharacterized protein</fullName>
    </submittedName>
</protein>
<evidence type="ECO:0000256" key="1">
    <source>
        <dbReference type="ARBA" id="ARBA00004141"/>
    </source>
</evidence>
<name>A0A815TPM3_9BILA</name>
<keyword evidence="9" id="KW-1185">Reference proteome</keyword>
<feature type="transmembrane region" description="Helical" evidence="6">
    <location>
        <begin position="372"/>
        <end position="391"/>
    </location>
</feature>
<dbReference type="PANTHER" id="PTHR21284:SF12">
    <property type="entry name" value="EG:80H7.2 PROTEIN"/>
    <property type="match status" value="1"/>
</dbReference>
<evidence type="ECO:0000256" key="6">
    <source>
        <dbReference type="SAM" id="Phobius"/>
    </source>
</evidence>